<dbReference type="Proteomes" id="UP000321773">
    <property type="component" value="Unassembled WGS sequence"/>
</dbReference>
<keyword evidence="2" id="KW-1185">Reference proteome</keyword>
<dbReference type="EMBL" id="BJWJ01000004">
    <property type="protein sequence ID" value="GEM03541.1"/>
    <property type="molecule type" value="Genomic_DNA"/>
</dbReference>
<name>A0ABQ0VQY1_9BACI</name>
<evidence type="ECO:0008006" key="3">
    <source>
        <dbReference type="Google" id="ProtNLM"/>
    </source>
</evidence>
<dbReference type="InterPro" id="IPR036785">
    <property type="entry name" value="YkyA-like_sf"/>
</dbReference>
<dbReference type="PROSITE" id="PS51257">
    <property type="entry name" value="PROKAR_LIPOPROTEIN"/>
    <property type="match status" value="1"/>
</dbReference>
<evidence type="ECO:0000313" key="1">
    <source>
        <dbReference type="EMBL" id="GEM03541.1"/>
    </source>
</evidence>
<sequence>MEDKDVRLKLVLAGLLSAVMLTACSGESTQEEIYQHLEKSVELEVGFVEQQQPISELEQQEQEIYQDISDLGIDQYEEIKTLADEAITTIEERETLTGNERASIDNAKEEFDKVVPLVAELEEAELKTAAETMIEEMNQRYDAFVELNEAYKTSLTLDKELYELLKQEDLEEATFSEQVDEVNAQYQVVVEKNQLFNEETDAFNEAKRQFYEQSDLNISYEE</sequence>
<reference evidence="1 2" key="1">
    <citation type="submission" date="2019-07" db="EMBL/GenBank/DDBJ databases">
        <title>Whole genome shotgun sequence of Halolactibacillus miurensis NBRC 100873.</title>
        <authorList>
            <person name="Hosoyama A."/>
            <person name="Uohara A."/>
            <person name="Ohji S."/>
            <person name="Ichikawa N."/>
        </authorList>
    </citation>
    <scope>NUCLEOTIDE SEQUENCE [LARGE SCALE GENOMIC DNA]</scope>
    <source>
        <strain evidence="1 2">NBRC 100873</strain>
    </source>
</reference>
<accession>A0ABQ0VQY1</accession>
<dbReference type="InterPro" id="IPR019454">
    <property type="entry name" value="Lipoprot_YkyA-like"/>
</dbReference>
<dbReference type="SUPFAM" id="SSF140423">
    <property type="entry name" value="MW0975(SA0943)-like"/>
    <property type="match status" value="1"/>
</dbReference>
<evidence type="ECO:0000313" key="2">
    <source>
        <dbReference type="Proteomes" id="UP000321773"/>
    </source>
</evidence>
<gene>
    <name evidence="1" type="ORF">HMI01_05290</name>
</gene>
<protein>
    <recommendedName>
        <fullName evidence="3">Cell-wall binding lipoprotein</fullName>
    </recommendedName>
</protein>
<organism evidence="1 2">
    <name type="scientific">Halolactibacillus miurensis</name>
    <dbReference type="NCBI Taxonomy" id="306541"/>
    <lineage>
        <taxon>Bacteria</taxon>
        <taxon>Bacillati</taxon>
        <taxon>Bacillota</taxon>
        <taxon>Bacilli</taxon>
        <taxon>Bacillales</taxon>
        <taxon>Bacillaceae</taxon>
        <taxon>Halolactibacillus</taxon>
    </lineage>
</organism>
<dbReference type="Gene3D" id="1.20.120.570">
    <property type="entry name" value="YkyA-like"/>
    <property type="match status" value="1"/>
</dbReference>
<comment type="caution">
    <text evidence="1">The sequence shown here is derived from an EMBL/GenBank/DDBJ whole genome shotgun (WGS) entry which is preliminary data.</text>
</comment>
<dbReference type="Pfam" id="PF10368">
    <property type="entry name" value="YkyA"/>
    <property type="match status" value="1"/>
</dbReference>
<proteinExistence type="predicted"/>